<evidence type="ECO:0000313" key="1">
    <source>
        <dbReference type="EMBL" id="KAJ6852621.1"/>
    </source>
</evidence>
<reference evidence="1" key="2">
    <citation type="submission" date="2023-04" db="EMBL/GenBank/DDBJ databases">
        <authorList>
            <person name="Bruccoleri R.E."/>
            <person name="Oakeley E.J."/>
            <person name="Faust A.-M."/>
            <person name="Dessus-Babus S."/>
            <person name="Altorfer M."/>
            <person name="Burckhardt D."/>
            <person name="Oertli M."/>
            <person name="Naumann U."/>
            <person name="Petersen F."/>
            <person name="Wong J."/>
        </authorList>
    </citation>
    <scope>NUCLEOTIDE SEQUENCE</scope>
    <source>
        <strain evidence="1">GSM-AAB239-AS_SAM_17_03QT</strain>
        <tissue evidence="1">Leaf</tissue>
    </source>
</reference>
<gene>
    <name evidence="1" type="ORF">M6B38_253710</name>
</gene>
<dbReference type="PROSITE" id="PS51257">
    <property type="entry name" value="PROKAR_LIPOPROTEIN"/>
    <property type="match status" value="1"/>
</dbReference>
<dbReference type="Proteomes" id="UP001140949">
    <property type="component" value="Unassembled WGS sequence"/>
</dbReference>
<organism evidence="1 2">
    <name type="scientific">Iris pallida</name>
    <name type="common">Sweet iris</name>
    <dbReference type="NCBI Taxonomy" id="29817"/>
    <lineage>
        <taxon>Eukaryota</taxon>
        <taxon>Viridiplantae</taxon>
        <taxon>Streptophyta</taxon>
        <taxon>Embryophyta</taxon>
        <taxon>Tracheophyta</taxon>
        <taxon>Spermatophyta</taxon>
        <taxon>Magnoliopsida</taxon>
        <taxon>Liliopsida</taxon>
        <taxon>Asparagales</taxon>
        <taxon>Iridaceae</taxon>
        <taxon>Iridoideae</taxon>
        <taxon>Irideae</taxon>
        <taxon>Iris</taxon>
    </lineage>
</organism>
<keyword evidence="2" id="KW-1185">Reference proteome</keyword>
<accession>A0AAX6IHW1</accession>
<reference evidence="1" key="1">
    <citation type="journal article" date="2023" name="GigaByte">
        <title>Genome assembly of the bearded iris, Iris pallida Lam.</title>
        <authorList>
            <person name="Bruccoleri R.E."/>
            <person name="Oakeley E.J."/>
            <person name="Faust A.M.E."/>
            <person name="Altorfer M."/>
            <person name="Dessus-Babus S."/>
            <person name="Burckhardt D."/>
            <person name="Oertli M."/>
            <person name="Naumann U."/>
            <person name="Petersen F."/>
            <person name="Wong J."/>
        </authorList>
    </citation>
    <scope>NUCLEOTIDE SEQUENCE</scope>
    <source>
        <strain evidence="1">GSM-AAB239-AS_SAM_17_03QT</strain>
    </source>
</reference>
<protein>
    <submittedName>
        <fullName evidence="1">Basic proline-rich protein-like isoform X2</fullName>
    </submittedName>
</protein>
<sequence length="61" mass="7146">MLRMLSCVTTAITTLSCTPLCCQSPRRRTMELRLIDRFSLFCIVHLFQNSVFPFRTIFICI</sequence>
<dbReference type="AlphaFoldDB" id="A0AAX6IHW1"/>
<comment type="caution">
    <text evidence="1">The sequence shown here is derived from an EMBL/GenBank/DDBJ whole genome shotgun (WGS) entry which is preliminary data.</text>
</comment>
<evidence type="ECO:0000313" key="2">
    <source>
        <dbReference type="Proteomes" id="UP001140949"/>
    </source>
</evidence>
<proteinExistence type="predicted"/>
<name>A0AAX6IHW1_IRIPA</name>
<dbReference type="EMBL" id="JANAVB010001797">
    <property type="protein sequence ID" value="KAJ6852621.1"/>
    <property type="molecule type" value="Genomic_DNA"/>
</dbReference>